<dbReference type="SUPFAM" id="SSF53098">
    <property type="entry name" value="Ribonuclease H-like"/>
    <property type="match status" value="1"/>
</dbReference>
<protein>
    <recommendedName>
        <fullName evidence="1">HAT C-terminal dimerisation domain-containing protein</fullName>
    </recommendedName>
</protein>
<feature type="domain" description="HAT C-terminal dimerisation" evidence="1">
    <location>
        <begin position="30"/>
        <end position="111"/>
    </location>
</feature>
<dbReference type="AlphaFoldDB" id="A0AAV5KTG2"/>
<comment type="caution">
    <text evidence="2">The sequence shown here is derived from an EMBL/GenBank/DDBJ whole genome shotgun (WGS) entry which is preliminary data.</text>
</comment>
<dbReference type="InterPro" id="IPR008906">
    <property type="entry name" value="HATC_C_dom"/>
</dbReference>
<dbReference type="PANTHER" id="PTHR23272">
    <property type="entry name" value="BED FINGER-RELATED"/>
    <property type="match status" value="1"/>
</dbReference>
<dbReference type="PANTHER" id="PTHR23272:SF161">
    <property type="entry name" value="ZINC FINGER BED DOMAIN-CONTAINING PROTEIN RICESLEEPER 1-LIKE"/>
    <property type="match status" value="1"/>
</dbReference>
<evidence type="ECO:0000313" key="2">
    <source>
        <dbReference type="EMBL" id="GKV27964.1"/>
    </source>
</evidence>
<evidence type="ECO:0000259" key="1">
    <source>
        <dbReference type="Pfam" id="PF05699"/>
    </source>
</evidence>
<reference evidence="2 3" key="1">
    <citation type="journal article" date="2021" name="Commun. Biol.">
        <title>The genome of Shorea leprosula (Dipterocarpaceae) highlights the ecological relevance of drought in aseasonal tropical rainforests.</title>
        <authorList>
            <person name="Ng K.K.S."/>
            <person name="Kobayashi M.J."/>
            <person name="Fawcett J.A."/>
            <person name="Hatakeyama M."/>
            <person name="Paape T."/>
            <person name="Ng C.H."/>
            <person name="Ang C.C."/>
            <person name="Tnah L.H."/>
            <person name="Lee C.T."/>
            <person name="Nishiyama T."/>
            <person name="Sese J."/>
            <person name="O'Brien M.J."/>
            <person name="Copetti D."/>
            <person name="Mohd Noor M.I."/>
            <person name="Ong R.C."/>
            <person name="Putra M."/>
            <person name="Sireger I.Z."/>
            <person name="Indrioko S."/>
            <person name="Kosugi Y."/>
            <person name="Izuno A."/>
            <person name="Isagi Y."/>
            <person name="Lee S.L."/>
            <person name="Shimizu K.K."/>
        </authorList>
    </citation>
    <scope>NUCLEOTIDE SEQUENCE [LARGE SCALE GENOMIC DNA]</scope>
    <source>
        <strain evidence="2">214</strain>
    </source>
</reference>
<dbReference type="Proteomes" id="UP001054252">
    <property type="component" value="Unassembled WGS sequence"/>
</dbReference>
<name>A0AAV5KTG2_9ROSI</name>
<proteinExistence type="predicted"/>
<evidence type="ECO:0000313" key="3">
    <source>
        <dbReference type="Proteomes" id="UP001054252"/>
    </source>
</evidence>
<dbReference type="InterPro" id="IPR012337">
    <property type="entry name" value="RNaseH-like_sf"/>
</dbReference>
<sequence>MNPSQRWQEKVKMKYKKYKNDNGAASEHSELDKYLAEATKEDNPDLNILAWWKLNSPRFLVLGVMAKDVLAVPISIVALESCFSTSGRVLDAIRSFLTPRTVWALICAQVWVKPNGNLVFDEEDLDNLLQTAKC</sequence>
<organism evidence="2 3">
    <name type="scientific">Rubroshorea leprosula</name>
    <dbReference type="NCBI Taxonomy" id="152421"/>
    <lineage>
        <taxon>Eukaryota</taxon>
        <taxon>Viridiplantae</taxon>
        <taxon>Streptophyta</taxon>
        <taxon>Embryophyta</taxon>
        <taxon>Tracheophyta</taxon>
        <taxon>Spermatophyta</taxon>
        <taxon>Magnoliopsida</taxon>
        <taxon>eudicotyledons</taxon>
        <taxon>Gunneridae</taxon>
        <taxon>Pentapetalae</taxon>
        <taxon>rosids</taxon>
        <taxon>malvids</taxon>
        <taxon>Malvales</taxon>
        <taxon>Dipterocarpaceae</taxon>
        <taxon>Rubroshorea</taxon>
    </lineage>
</organism>
<dbReference type="GO" id="GO:0046983">
    <property type="term" value="F:protein dimerization activity"/>
    <property type="evidence" value="ECO:0007669"/>
    <property type="project" value="InterPro"/>
</dbReference>
<dbReference type="Pfam" id="PF05699">
    <property type="entry name" value="Dimer_Tnp_hAT"/>
    <property type="match status" value="1"/>
</dbReference>
<gene>
    <name evidence="2" type="ORF">SLEP1_g37074</name>
</gene>
<keyword evidence="3" id="KW-1185">Reference proteome</keyword>
<dbReference type="EMBL" id="BPVZ01000078">
    <property type="protein sequence ID" value="GKV27964.1"/>
    <property type="molecule type" value="Genomic_DNA"/>
</dbReference>
<accession>A0AAV5KTG2</accession>